<reference evidence="2 3" key="1">
    <citation type="journal article" date="2019" name="Emerg. Microbes Infect.">
        <title>Comprehensive subspecies identification of 175 nontuberculous mycobacteria species based on 7547 genomic profiles.</title>
        <authorList>
            <person name="Matsumoto Y."/>
            <person name="Kinjo T."/>
            <person name="Motooka D."/>
            <person name="Nabeya D."/>
            <person name="Jung N."/>
            <person name="Uechi K."/>
            <person name="Horii T."/>
            <person name="Iida T."/>
            <person name="Fujita J."/>
            <person name="Nakamura S."/>
        </authorList>
    </citation>
    <scope>NUCLEOTIDE SEQUENCE [LARGE SCALE GENOMIC DNA]</scope>
    <source>
        <strain evidence="2 3">JCM 17322</strain>
    </source>
</reference>
<evidence type="ECO:0000313" key="3">
    <source>
        <dbReference type="Proteomes" id="UP000465361"/>
    </source>
</evidence>
<sequence length="128" mass="14406">MKYVSQQWLDRQRELQQSFQHRPGASARVQYRLTGVPDGEDICYYADVQDGRIVEQRLGEDPRADGTMTASYADSVAMLRGELAPTKAFMEGRITISGNVAKLATLMPITQTAEYRDHYAALLAETEF</sequence>
<dbReference type="AlphaFoldDB" id="A0A7I9XUY7"/>
<dbReference type="Pfam" id="PF02036">
    <property type="entry name" value="SCP2"/>
    <property type="match status" value="1"/>
</dbReference>
<comment type="caution">
    <text evidence="2">The sequence shown here is derived from an EMBL/GenBank/DDBJ whole genome shotgun (WGS) entry which is preliminary data.</text>
</comment>
<protein>
    <recommendedName>
        <fullName evidence="1">SCP2 domain-containing protein</fullName>
    </recommendedName>
</protein>
<keyword evidence="3" id="KW-1185">Reference proteome</keyword>
<dbReference type="EMBL" id="BLKW01000002">
    <property type="protein sequence ID" value="GFG73196.1"/>
    <property type="molecule type" value="Genomic_DNA"/>
</dbReference>
<evidence type="ECO:0000313" key="2">
    <source>
        <dbReference type="EMBL" id="GFG73196.1"/>
    </source>
</evidence>
<accession>A0A7I9XUY7</accession>
<dbReference type="InterPro" id="IPR003033">
    <property type="entry name" value="SCP2_sterol-bd_dom"/>
</dbReference>
<organism evidence="2 3">
    <name type="scientific">Mycobacterium botniense</name>
    <dbReference type="NCBI Taxonomy" id="84962"/>
    <lineage>
        <taxon>Bacteria</taxon>
        <taxon>Bacillati</taxon>
        <taxon>Actinomycetota</taxon>
        <taxon>Actinomycetes</taxon>
        <taxon>Mycobacteriales</taxon>
        <taxon>Mycobacteriaceae</taxon>
        <taxon>Mycobacterium</taxon>
    </lineage>
</organism>
<proteinExistence type="predicted"/>
<dbReference type="Gene3D" id="3.30.1050.10">
    <property type="entry name" value="SCP2 sterol-binding domain"/>
    <property type="match status" value="1"/>
</dbReference>
<name>A0A7I9XUY7_9MYCO</name>
<feature type="domain" description="SCP2" evidence="1">
    <location>
        <begin position="27"/>
        <end position="109"/>
    </location>
</feature>
<dbReference type="Proteomes" id="UP000465361">
    <property type="component" value="Unassembled WGS sequence"/>
</dbReference>
<dbReference type="InterPro" id="IPR036527">
    <property type="entry name" value="SCP2_sterol-bd_dom_sf"/>
</dbReference>
<dbReference type="SUPFAM" id="SSF55718">
    <property type="entry name" value="SCP-like"/>
    <property type="match status" value="1"/>
</dbReference>
<evidence type="ECO:0000259" key="1">
    <source>
        <dbReference type="Pfam" id="PF02036"/>
    </source>
</evidence>
<gene>
    <name evidence="2" type="ORF">MBOT_05610</name>
</gene>
<dbReference type="RefSeq" id="WP_163753993.1">
    <property type="nucleotide sequence ID" value="NZ_BLKW01000002.1"/>
</dbReference>